<dbReference type="GO" id="GO:0030145">
    <property type="term" value="F:manganese ion binding"/>
    <property type="evidence" value="ECO:0007669"/>
    <property type="project" value="TreeGrafter"/>
</dbReference>
<reference evidence="13 14" key="1">
    <citation type="journal article" date="2017" name="Front. Microbiol.">
        <title>Comparative Genomic Analysis of the Class Epsilonproteobacteria and Proposed Reclassification to Epsilonbacteraeota (phyl. nov.).</title>
        <authorList>
            <person name="Waite D.W."/>
            <person name="Vanwonterghem I."/>
            <person name="Rinke C."/>
            <person name="Parks D.H."/>
            <person name="Zhang Y."/>
            <person name="Takai K."/>
            <person name="Sievert S.M."/>
            <person name="Simon J."/>
            <person name="Campbell B.J."/>
            <person name="Hanson T.E."/>
            <person name="Woyke T."/>
            <person name="Klotz M.G."/>
            <person name="Hugenholtz P."/>
        </authorList>
    </citation>
    <scope>NUCLEOTIDE SEQUENCE [LARGE SCALE GENOMIC DNA]</scope>
    <source>
        <strain evidence="13">UBA12443</strain>
    </source>
</reference>
<comment type="caution">
    <text evidence="13">The sequence shown here is derived from an EMBL/GenBank/DDBJ whole genome shotgun (WGS) entry which is preliminary data.</text>
</comment>
<feature type="binding site" evidence="9">
    <location>
        <position position="178"/>
    </location>
    <ligand>
        <name>1-deoxy-D-xylulose 5-phosphate</name>
        <dbReference type="ChEBI" id="CHEBI:57792"/>
    </ligand>
</feature>
<evidence type="ECO:0000256" key="9">
    <source>
        <dbReference type="HAMAP-Rule" id="MF_00183"/>
    </source>
</evidence>
<comment type="similarity">
    <text evidence="2 9">Belongs to the DXR family.</text>
</comment>
<keyword evidence="7 9" id="KW-0414">Isoprene biosynthesis</keyword>
<dbReference type="InterPro" id="IPR036169">
    <property type="entry name" value="DXPR_C_sf"/>
</dbReference>
<evidence type="ECO:0000259" key="10">
    <source>
        <dbReference type="Pfam" id="PF02670"/>
    </source>
</evidence>
<feature type="binding site" evidence="9">
    <location>
        <position position="131"/>
    </location>
    <ligand>
        <name>Mn(2+)</name>
        <dbReference type="ChEBI" id="CHEBI:29035"/>
    </ligand>
</feature>
<evidence type="ECO:0000259" key="12">
    <source>
        <dbReference type="Pfam" id="PF13288"/>
    </source>
</evidence>
<feature type="binding site" evidence="9">
    <location>
        <position position="8"/>
    </location>
    <ligand>
        <name>NADPH</name>
        <dbReference type="ChEBI" id="CHEBI:57783"/>
    </ligand>
</feature>
<evidence type="ECO:0000256" key="2">
    <source>
        <dbReference type="ARBA" id="ARBA00006825"/>
    </source>
</evidence>
<dbReference type="Pfam" id="PF02670">
    <property type="entry name" value="DXP_reductoisom"/>
    <property type="match status" value="1"/>
</dbReference>
<keyword evidence="3 9" id="KW-0479">Metal-binding</keyword>
<dbReference type="Pfam" id="PF08436">
    <property type="entry name" value="DXP_redisom_C"/>
    <property type="match status" value="1"/>
</dbReference>
<feature type="binding site" evidence="9">
    <location>
        <position position="7"/>
    </location>
    <ligand>
        <name>NADPH</name>
        <dbReference type="ChEBI" id="CHEBI:57783"/>
    </ligand>
</feature>
<feature type="binding site" evidence="9">
    <location>
        <position position="113"/>
    </location>
    <ligand>
        <name>NADPH</name>
        <dbReference type="ChEBI" id="CHEBI:57783"/>
    </ligand>
</feature>
<feature type="domain" description="1-deoxy-D-xylulose 5-phosphate reductoisomerase C-terminal" evidence="11">
    <location>
        <begin position="127"/>
        <end position="208"/>
    </location>
</feature>
<keyword evidence="13" id="KW-0413">Isomerase</keyword>
<dbReference type="Pfam" id="PF13288">
    <property type="entry name" value="DXPR_C"/>
    <property type="match status" value="1"/>
</dbReference>
<feature type="binding site" evidence="9">
    <location>
        <position position="200"/>
    </location>
    <ligand>
        <name>Mn(2+)</name>
        <dbReference type="ChEBI" id="CHEBI:29035"/>
    </ligand>
</feature>
<comment type="cofactor">
    <cofactor evidence="9">
        <name>Mg(2+)</name>
        <dbReference type="ChEBI" id="CHEBI:18420"/>
    </cofactor>
    <cofactor evidence="9">
        <name>Mn(2+)</name>
        <dbReference type="ChEBI" id="CHEBI:29035"/>
    </cofactor>
</comment>
<evidence type="ECO:0000256" key="1">
    <source>
        <dbReference type="ARBA" id="ARBA00005094"/>
    </source>
</evidence>
<dbReference type="InterPro" id="IPR013512">
    <property type="entry name" value="DXP_reductoisomerase_N"/>
</dbReference>
<dbReference type="PIRSF" id="PIRSF006205">
    <property type="entry name" value="Dxp_reductismrs"/>
    <property type="match status" value="1"/>
</dbReference>
<dbReference type="SUPFAM" id="SSF55347">
    <property type="entry name" value="Glyceraldehyde-3-phosphate dehydrogenase-like, C-terminal domain"/>
    <property type="match status" value="1"/>
</dbReference>
<dbReference type="GO" id="GO:0070402">
    <property type="term" value="F:NADPH binding"/>
    <property type="evidence" value="ECO:0007669"/>
    <property type="project" value="InterPro"/>
</dbReference>
<dbReference type="PANTHER" id="PTHR30525:SF0">
    <property type="entry name" value="1-DEOXY-D-XYLULOSE 5-PHOSPHATE REDUCTOISOMERASE, CHLOROPLASTIC"/>
    <property type="match status" value="1"/>
</dbReference>
<feature type="binding site" evidence="9">
    <location>
        <position position="197"/>
    </location>
    <ligand>
        <name>1-deoxy-D-xylulose 5-phosphate</name>
        <dbReference type="ChEBI" id="CHEBI:57792"/>
    </ligand>
</feature>
<dbReference type="EMBL" id="DLUI01000011">
    <property type="protein sequence ID" value="DAB39458.1"/>
    <property type="molecule type" value="Genomic_DNA"/>
</dbReference>
<feature type="binding site" evidence="9">
    <location>
        <position position="32"/>
    </location>
    <ligand>
        <name>NADPH</name>
        <dbReference type="ChEBI" id="CHEBI:57783"/>
    </ligand>
</feature>
<dbReference type="Proteomes" id="UP000228859">
    <property type="component" value="Unassembled WGS sequence"/>
</dbReference>
<evidence type="ECO:0000313" key="13">
    <source>
        <dbReference type="EMBL" id="DAB39458.1"/>
    </source>
</evidence>
<evidence type="ECO:0000256" key="6">
    <source>
        <dbReference type="ARBA" id="ARBA00023211"/>
    </source>
</evidence>
<comment type="function">
    <text evidence="9">Catalyzes the NADPH-dependent rearrangement and reduction of 1-deoxy-D-xylulose-5-phosphate (DXP) to 2-C-methyl-D-erythritol 4-phosphate (MEP).</text>
</comment>
<feature type="binding site" evidence="9">
    <location>
        <position position="31"/>
    </location>
    <ligand>
        <name>NADPH</name>
        <dbReference type="ChEBI" id="CHEBI:57783"/>
    </ligand>
</feature>
<keyword evidence="6 9" id="KW-0464">Manganese</keyword>
<dbReference type="PANTHER" id="PTHR30525">
    <property type="entry name" value="1-DEOXY-D-XYLULOSE 5-PHOSPHATE REDUCTOISOMERASE"/>
    <property type="match status" value="1"/>
</dbReference>
<feature type="binding site" evidence="9">
    <location>
        <position position="133"/>
    </location>
    <ligand>
        <name>Mn(2+)</name>
        <dbReference type="ChEBI" id="CHEBI:29035"/>
    </ligand>
</feature>
<accession>A0A2D3WGB3</accession>
<evidence type="ECO:0000256" key="7">
    <source>
        <dbReference type="ARBA" id="ARBA00023229"/>
    </source>
</evidence>
<feature type="binding site" evidence="9">
    <location>
        <position position="112"/>
    </location>
    <ligand>
        <name>1-deoxy-D-xylulose 5-phosphate</name>
        <dbReference type="ChEBI" id="CHEBI:57792"/>
    </ligand>
</feature>
<dbReference type="HAMAP" id="MF_00183">
    <property type="entry name" value="DXP_reductoisom"/>
    <property type="match status" value="1"/>
</dbReference>
<evidence type="ECO:0000259" key="11">
    <source>
        <dbReference type="Pfam" id="PF08436"/>
    </source>
</evidence>
<dbReference type="SUPFAM" id="SSF69055">
    <property type="entry name" value="1-deoxy-D-xylulose-5-phosphate reductoisomerase, C-terminal domain"/>
    <property type="match status" value="1"/>
</dbReference>
<dbReference type="InterPro" id="IPR036291">
    <property type="entry name" value="NAD(P)-bd_dom_sf"/>
</dbReference>
<feature type="binding site" evidence="9">
    <location>
        <position position="111"/>
    </location>
    <ligand>
        <name>NADPH</name>
        <dbReference type="ChEBI" id="CHEBI:57783"/>
    </ligand>
</feature>
<dbReference type="NCBIfam" id="TIGR00243">
    <property type="entry name" value="Dxr"/>
    <property type="match status" value="1"/>
</dbReference>
<dbReference type="UniPathway" id="UPA00056">
    <property type="reaction ID" value="UER00092"/>
</dbReference>
<keyword evidence="5 9" id="KW-0560">Oxidoreductase</keyword>
<feature type="binding site" evidence="9">
    <location>
        <position position="196"/>
    </location>
    <ligand>
        <name>1-deoxy-D-xylulose 5-phosphate</name>
        <dbReference type="ChEBI" id="CHEBI:57792"/>
    </ligand>
</feature>
<dbReference type="SUPFAM" id="SSF51735">
    <property type="entry name" value="NAD(P)-binding Rossmann-fold domains"/>
    <property type="match status" value="1"/>
</dbReference>
<feature type="domain" description="1-deoxy-D-xylulose 5-phosphate reductoisomerase N-terminal" evidence="10">
    <location>
        <begin position="1"/>
        <end position="119"/>
    </location>
</feature>
<dbReference type="Gene3D" id="1.10.1740.10">
    <property type="match status" value="1"/>
</dbReference>
<dbReference type="AlphaFoldDB" id="A0A2D3WGB3"/>
<feature type="binding site" evidence="9">
    <location>
        <position position="33"/>
    </location>
    <ligand>
        <name>NADPH</name>
        <dbReference type="ChEBI" id="CHEBI:57783"/>
    </ligand>
</feature>
<dbReference type="Gene3D" id="3.40.50.720">
    <property type="entry name" value="NAD(P)-binding Rossmann-like Domain"/>
    <property type="match status" value="1"/>
</dbReference>
<dbReference type="RefSeq" id="WP_294893525.1">
    <property type="nucleotide sequence ID" value="NZ_DLUI01000011.1"/>
</dbReference>
<dbReference type="InterPro" id="IPR003821">
    <property type="entry name" value="DXP_reductoisomerase"/>
</dbReference>
<feature type="binding site" evidence="9">
    <location>
        <position position="132"/>
    </location>
    <ligand>
        <name>1-deoxy-D-xylulose 5-phosphate</name>
        <dbReference type="ChEBI" id="CHEBI:57792"/>
    </ligand>
</feature>
<evidence type="ECO:0000256" key="4">
    <source>
        <dbReference type="ARBA" id="ARBA00022857"/>
    </source>
</evidence>
<dbReference type="GO" id="GO:0051484">
    <property type="term" value="P:isopentenyl diphosphate biosynthetic process, methylerythritol 4-phosphate pathway involved in terpenoid biosynthetic process"/>
    <property type="evidence" value="ECO:0007669"/>
    <property type="project" value="TreeGrafter"/>
</dbReference>
<feature type="binding site" evidence="9">
    <location>
        <position position="133"/>
    </location>
    <ligand>
        <name>1-deoxy-D-xylulose 5-phosphate</name>
        <dbReference type="ChEBI" id="CHEBI:57792"/>
    </ligand>
</feature>
<feature type="binding site" evidence="9">
    <location>
        <position position="9"/>
    </location>
    <ligand>
        <name>NADPH</name>
        <dbReference type="ChEBI" id="CHEBI:57783"/>
    </ligand>
</feature>
<dbReference type="EC" id="1.1.1.267" evidence="9"/>
<evidence type="ECO:0000256" key="5">
    <source>
        <dbReference type="ARBA" id="ARBA00023002"/>
    </source>
</evidence>
<dbReference type="GO" id="GO:0016853">
    <property type="term" value="F:isomerase activity"/>
    <property type="evidence" value="ECO:0007669"/>
    <property type="project" value="UniProtKB-KW"/>
</dbReference>
<sequence>MILLGSTGSIGVNALNIAEQFNLSVDTLVAGRNIDLLNQQILKHSPKRIVVMDEADCSRVNHPHVRSGEAAILDAIEESNSHHVVNALVGFAGFRPTLKALECGKKLALANKESLVVGGSFVDTSTIIPIDSEHFGLWYLNQTPRPLSRMVITASGGAFRDWPLEKLASATLEDALKHPNWSMGQKITIDSASMVNKLFELLEARWLFGEGEYDALIETKSLIHALIDYKDGSTTAHFAHADMRLPIAYALMGKVDTPIVDRIDLTRIGALEFRPIEKERYPIWEIKNDLLRNPQKGVIVNAANEAAIERFVAGEIRFVDISTMILRAYESFHTAPESVEAIFALDSEIRAFIRGLS</sequence>
<organism evidence="13 14">
    <name type="scientific">Sulfuricurvum kujiense</name>
    <dbReference type="NCBI Taxonomy" id="148813"/>
    <lineage>
        <taxon>Bacteria</taxon>
        <taxon>Pseudomonadati</taxon>
        <taxon>Campylobacterota</taxon>
        <taxon>Epsilonproteobacteria</taxon>
        <taxon>Campylobacterales</taxon>
        <taxon>Sulfurimonadaceae</taxon>
        <taxon>Sulfuricurvum</taxon>
    </lineage>
</organism>
<name>A0A2D3WGB3_9BACT</name>
<protein>
    <recommendedName>
        <fullName evidence="9">1-deoxy-D-xylulose 5-phosphate reductoisomerase</fullName>
        <shortName evidence="9">DXP reductoisomerase</shortName>
        <ecNumber evidence="9">1.1.1.267</ecNumber>
    </recommendedName>
    <alternativeName>
        <fullName evidence="9">1-deoxyxylulose-5-phosphate reductoisomerase</fullName>
    </alternativeName>
    <alternativeName>
        <fullName evidence="9">2-C-methyl-D-erythritol 4-phosphate synthase</fullName>
    </alternativeName>
</protein>
<feature type="domain" description="DXP reductoisomerase C-terminal" evidence="12">
    <location>
        <begin position="240"/>
        <end position="351"/>
    </location>
</feature>
<feature type="binding site" evidence="9">
    <location>
        <position position="10"/>
    </location>
    <ligand>
        <name>NADPH</name>
        <dbReference type="ChEBI" id="CHEBI:57783"/>
    </ligand>
</feature>
<evidence type="ECO:0000256" key="3">
    <source>
        <dbReference type="ARBA" id="ARBA00022723"/>
    </source>
</evidence>
<feature type="binding site" evidence="9">
    <location>
        <position position="200"/>
    </location>
    <ligand>
        <name>1-deoxy-D-xylulose 5-phosphate</name>
        <dbReference type="ChEBI" id="CHEBI:57792"/>
    </ligand>
</feature>
<comment type="pathway">
    <text evidence="1 9">Isoprenoid biosynthesis; isopentenyl diphosphate biosynthesis via DXP pathway; isopentenyl diphosphate from 1-deoxy-D-xylulose 5-phosphate: step 1/6.</text>
</comment>
<keyword evidence="9" id="KW-0460">Magnesium</keyword>
<feature type="binding site" evidence="9">
    <location>
        <position position="191"/>
    </location>
    <ligand>
        <name>1-deoxy-D-xylulose 5-phosphate</name>
        <dbReference type="ChEBI" id="CHEBI:57792"/>
    </ligand>
</feature>
<feature type="binding site" evidence="9">
    <location>
        <position position="184"/>
    </location>
    <ligand>
        <name>NADPH</name>
        <dbReference type="ChEBI" id="CHEBI:57783"/>
    </ligand>
</feature>
<gene>
    <name evidence="9" type="primary">dxr</name>
    <name evidence="13" type="ORF">CFH83_00680</name>
</gene>
<dbReference type="GO" id="GO:0030604">
    <property type="term" value="F:1-deoxy-D-xylulose-5-phosphate reductoisomerase activity"/>
    <property type="evidence" value="ECO:0007669"/>
    <property type="project" value="UniProtKB-UniRule"/>
</dbReference>
<evidence type="ECO:0000256" key="8">
    <source>
        <dbReference type="ARBA" id="ARBA00048543"/>
    </source>
</evidence>
<dbReference type="InterPro" id="IPR013644">
    <property type="entry name" value="DXP_reductoisomerase_C"/>
</dbReference>
<evidence type="ECO:0000313" key="14">
    <source>
        <dbReference type="Proteomes" id="UP000228859"/>
    </source>
</evidence>
<keyword evidence="4 9" id="KW-0521">NADP</keyword>
<comment type="catalytic activity">
    <reaction evidence="8">
        <text>2-C-methyl-D-erythritol 4-phosphate + NADP(+) = 1-deoxy-D-xylulose 5-phosphate + NADPH + H(+)</text>
        <dbReference type="Rhea" id="RHEA:13717"/>
        <dbReference type="ChEBI" id="CHEBI:15378"/>
        <dbReference type="ChEBI" id="CHEBI:57783"/>
        <dbReference type="ChEBI" id="CHEBI:57792"/>
        <dbReference type="ChEBI" id="CHEBI:58262"/>
        <dbReference type="ChEBI" id="CHEBI:58349"/>
        <dbReference type="EC" id="1.1.1.267"/>
    </reaction>
    <physiologicalReaction direction="right-to-left" evidence="8">
        <dbReference type="Rhea" id="RHEA:13719"/>
    </physiologicalReaction>
</comment>
<feature type="binding site" evidence="9">
    <location>
        <position position="155"/>
    </location>
    <ligand>
        <name>1-deoxy-D-xylulose 5-phosphate</name>
        <dbReference type="ChEBI" id="CHEBI:57792"/>
    </ligand>
</feature>
<dbReference type="InterPro" id="IPR026877">
    <property type="entry name" value="DXPR_C"/>
</dbReference>
<proteinExistence type="inferred from homology"/>